<dbReference type="EMBL" id="JAUPFM010000010">
    <property type="protein sequence ID" value="KAK2840072.1"/>
    <property type="molecule type" value="Genomic_DNA"/>
</dbReference>
<name>A0AA88SI62_CHASR</name>
<reference evidence="2" key="1">
    <citation type="submission" date="2023-07" db="EMBL/GenBank/DDBJ databases">
        <title>Chromosome-level Genome Assembly of Striped Snakehead (Channa striata).</title>
        <authorList>
            <person name="Liu H."/>
        </authorList>
    </citation>
    <scope>NUCLEOTIDE SEQUENCE</scope>
    <source>
        <strain evidence="2">Gz</strain>
        <tissue evidence="2">Muscle</tissue>
    </source>
</reference>
<proteinExistence type="predicted"/>
<accession>A0AA88SI62</accession>
<dbReference type="GO" id="GO:0005546">
    <property type="term" value="F:phosphatidylinositol-4,5-bisphosphate binding"/>
    <property type="evidence" value="ECO:0007669"/>
    <property type="project" value="TreeGrafter"/>
</dbReference>
<sequence length="239" mass="27494">MLQMVQLFKCEEDALQAVEWLGELLDALLKTHVRLGDDSQETRAMLDKHRKFVDVAQSTYDYGRQLLQATVVLCQSLRCTTRSSGDTLPRLNRVWKQFSVSADERQQRLELALNFHSTAERVFQQKCVEAECLDDVDSSGKTLLDRLMMPIIFPDGSEQYFGSPSEMAAAAEGVRERLLLIEERRLQLQEARLHNNEEEKEEVMLKGQEARLDVIGEELSEKEEQDEEEEGEVEQQESV</sequence>
<dbReference type="GO" id="GO:0010314">
    <property type="term" value="F:phosphatidylinositol-5-phosphate binding"/>
    <property type="evidence" value="ECO:0007669"/>
    <property type="project" value="TreeGrafter"/>
</dbReference>
<dbReference type="PANTHER" id="PTHR46607:SF1">
    <property type="entry name" value="SEC14 DOMAIN AND SPECTRIN REPEAT-CONTAINING PROTEIN 1"/>
    <property type="match status" value="1"/>
</dbReference>
<dbReference type="SUPFAM" id="SSF46966">
    <property type="entry name" value="Spectrin repeat"/>
    <property type="match status" value="1"/>
</dbReference>
<feature type="compositionally biased region" description="Acidic residues" evidence="1">
    <location>
        <begin position="215"/>
        <end position="239"/>
    </location>
</feature>
<dbReference type="Proteomes" id="UP001187415">
    <property type="component" value="Unassembled WGS sequence"/>
</dbReference>
<comment type="caution">
    <text evidence="2">The sequence shown here is derived from an EMBL/GenBank/DDBJ whole genome shotgun (WGS) entry which is preliminary data.</text>
</comment>
<dbReference type="GO" id="GO:0080025">
    <property type="term" value="F:phosphatidylinositol-3,5-bisphosphate binding"/>
    <property type="evidence" value="ECO:0007669"/>
    <property type="project" value="TreeGrafter"/>
</dbReference>
<keyword evidence="3" id="KW-1185">Reference proteome</keyword>
<gene>
    <name evidence="2" type="ORF">Q5P01_013812</name>
</gene>
<evidence type="ECO:0000256" key="1">
    <source>
        <dbReference type="SAM" id="MobiDB-lite"/>
    </source>
</evidence>
<dbReference type="PANTHER" id="PTHR46607">
    <property type="entry name" value="SEC14 DOMAIN AND SPECTRIN REPEAT-CONTAINING PROTEIN 1"/>
    <property type="match status" value="1"/>
</dbReference>
<dbReference type="AlphaFoldDB" id="A0AA88SI62"/>
<evidence type="ECO:0008006" key="4">
    <source>
        <dbReference type="Google" id="ProtNLM"/>
    </source>
</evidence>
<dbReference type="GO" id="GO:0043325">
    <property type="term" value="F:phosphatidylinositol-3,4-bisphosphate binding"/>
    <property type="evidence" value="ECO:0007669"/>
    <property type="project" value="TreeGrafter"/>
</dbReference>
<dbReference type="Gene3D" id="1.20.58.60">
    <property type="match status" value="1"/>
</dbReference>
<evidence type="ECO:0000313" key="2">
    <source>
        <dbReference type="EMBL" id="KAK2840072.1"/>
    </source>
</evidence>
<feature type="region of interest" description="Disordered" evidence="1">
    <location>
        <begin position="214"/>
        <end position="239"/>
    </location>
</feature>
<organism evidence="2 3">
    <name type="scientific">Channa striata</name>
    <name type="common">Snakehead murrel</name>
    <name type="synonym">Ophicephalus striatus</name>
    <dbReference type="NCBI Taxonomy" id="64152"/>
    <lineage>
        <taxon>Eukaryota</taxon>
        <taxon>Metazoa</taxon>
        <taxon>Chordata</taxon>
        <taxon>Craniata</taxon>
        <taxon>Vertebrata</taxon>
        <taxon>Euteleostomi</taxon>
        <taxon>Actinopterygii</taxon>
        <taxon>Neopterygii</taxon>
        <taxon>Teleostei</taxon>
        <taxon>Neoteleostei</taxon>
        <taxon>Acanthomorphata</taxon>
        <taxon>Anabantaria</taxon>
        <taxon>Anabantiformes</taxon>
        <taxon>Channoidei</taxon>
        <taxon>Channidae</taxon>
        <taxon>Channa</taxon>
    </lineage>
</organism>
<dbReference type="GO" id="GO:0032266">
    <property type="term" value="F:phosphatidylinositol-3-phosphate binding"/>
    <property type="evidence" value="ECO:0007669"/>
    <property type="project" value="TreeGrafter"/>
</dbReference>
<dbReference type="GO" id="GO:0070273">
    <property type="term" value="F:phosphatidylinositol-4-phosphate binding"/>
    <property type="evidence" value="ECO:0007669"/>
    <property type="project" value="TreeGrafter"/>
</dbReference>
<evidence type="ECO:0000313" key="3">
    <source>
        <dbReference type="Proteomes" id="UP001187415"/>
    </source>
</evidence>
<protein>
    <recommendedName>
        <fullName evidence="4">SEC14 domain and spectrin repeat-containing protein 1</fullName>
    </recommendedName>
</protein>